<dbReference type="AlphaFoldDB" id="A0AAD7FAV3"/>
<evidence type="ECO:0000313" key="2">
    <source>
        <dbReference type="EMBL" id="KAJ7612878.1"/>
    </source>
</evidence>
<proteinExistence type="predicted"/>
<gene>
    <name evidence="2" type="ORF">B0H17DRAFT_1153271</name>
</gene>
<name>A0AAD7FAV3_MYCRO</name>
<feature type="compositionally biased region" description="Low complexity" evidence="1">
    <location>
        <begin position="402"/>
        <end position="411"/>
    </location>
</feature>
<dbReference type="Proteomes" id="UP001221757">
    <property type="component" value="Unassembled WGS sequence"/>
</dbReference>
<evidence type="ECO:0000313" key="3">
    <source>
        <dbReference type="Proteomes" id="UP001221757"/>
    </source>
</evidence>
<dbReference type="EMBL" id="JARKIE010000922">
    <property type="protein sequence ID" value="KAJ7612878.1"/>
    <property type="molecule type" value="Genomic_DNA"/>
</dbReference>
<sequence length="717" mass="76310">MNRGGMSHIIEGGFPTCGDIPLQRFRGMSQMVSWDVQMVSWDVPNDFVGRPRWFRGTSHMCLWDVPSIEVGHPTFAHGMSHMSHGAQCHLIRNVEAYSSGTEAVGAHPSNVQGGGTFMQAHLIRNAEAYLSGTEAVGAHPSNVQGGGTFMQAHLIRNAEAYLSGTEAISAHPSNVQGGGTFMQAHLIRNAEAYLSGTEAVGAHPSNVQGGGLAEAYSSGTEAIGAHPYNTQGRGACKPHTGKVVAAGAEPSDTQGRSACSRGMSHTCQKAKILPACGTWDIPRPQLGSPHPSSGTSPERGRDLKNPSLGLVPPAAPEQTRKQLEYEAERAKNKAALKEAGEGLRLAFIDFMGSMGPPGSPAMSAPAVARLRPKPKAKPRLVGAQGDLEMVDIEQEHEQDQVTSTTSPPTSTRGPIACPDNNNPQRNEHHQHVIRDNLNVRDSSPNAGHPQRGLCRAYDATVNGAAPNCSSPDAGHPQQIRGDAHDPPSMALPATPVPSTSAATPMAPPATPAAPMLVIPSTSTGAIVRLSAKRNVSGAVDVDALPRVCCLVVSKQDLGCHFDALIAAWTRIEYASRFEHGPTNLSSIGCPAQLGAWIAGGRGRRGSMPVISDITLFAEKWGSWWASLQPGWREKGRDRKWPIGGEYGGGGKEWGPLYQWGVNGTLTLLAALYFWGCAVKDGVRGSEAGMGEWEDAVADVTWMLEGMATYYKKFNRRF</sequence>
<feature type="region of interest" description="Disordered" evidence="1">
    <location>
        <begin position="278"/>
        <end position="317"/>
    </location>
</feature>
<accession>A0AAD7FAV3</accession>
<feature type="region of interest" description="Disordered" evidence="1">
    <location>
        <begin position="465"/>
        <end position="506"/>
    </location>
</feature>
<organism evidence="2 3">
    <name type="scientific">Mycena rosella</name>
    <name type="common">Pink bonnet</name>
    <name type="synonym">Agaricus rosellus</name>
    <dbReference type="NCBI Taxonomy" id="1033263"/>
    <lineage>
        <taxon>Eukaryota</taxon>
        <taxon>Fungi</taxon>
        <taxon>Dikarya</taxon>
        <taxon>Basidiomycota</taxon>
        <taxon>Agaricomycotina</taxon>
        <taxon>Agaricomycetes</taxon>
        <taxon>Agaricomycetidae</taxon>
        <taxon>Agaricales</taxon>
        <taxon>Marasmiineae</taxon>
        <taxon>Mycenaceae</taxon>
        <taxon>Mycena</taxon>
    </lineage>
</organism>
<feature type="compositionally biased region" description="Low complexity" evidence="1">
    <location>
        <begin position="490"/>
        <end position="504"/>
    </location>
</feature>
<evidence type="ECO:0000256" key="1">
    <source>
        <dbReference type="SAM" id="MobiDB-lite"/>
    </source>
</evidence>
<comment type="caution">
    <text evidence="2">The sequence shown here is derived from an EMBL/GenBank/DDBJ whole genome shotgun (WGS) entry which is preliminary data.</text>
</comment>
<keyword evidence="3" id="KW-1185">Reference proteome</keyword>
<protein>
    <submittedName>
        <fullName evidence="2">Uncharacterized protein</fullName>
    </submittedName>
</protein>
<feature type="region of interest" description="Disordered" evidence="1">
    <location>
        <begin position="395"/>
        <end position="428"/>
    </location>
</feature>
<reference evidence="2" key="1">
    <citation type="submission" date="2023-03" db="EMBL/GenBank/DDBJ databases">
        <title>Massive genome expansion in bonnet fungi (Mycena s.s.) driven by repeated elements and novel gene families across ecological guilds.</title>
        <authorList>
            <consortium name="Lawrence Berkeley National Laboratory"/>
            <person name="Harder C.B."/>
            <person name="Miyauchi S."/>
            <person name="Viragh M."/>
            <person name="Kuo A."/>
            <person name="Thoen E."/>
            <person name="Andreopoulos B."/>
            <person name="Lu D."/>
            <person name="Skrede I."/>
            <person name="Drula E."/>
            <person name="Henrissat B."/>
            <person name="Morin E."/>
            <person name="Kohler A."/>
            <person name="Barry K."/>
            <person name="LaButti K."/>
            <person name="Morin E."/>
            <person name="Salamov A."/>
            <person name="Lipzen A."/>
            <person name="Mereny Z."/>
            <person name="Hegedus B."/>
            <person name="Baldrian P."/>
            <person name="Stursova M."/>
            <person name="Weitz H."/>
            <person name="Taylor A."/>
            <person name="Grigoriev I.V."/>
            <person name="Nagy L.G."/>
            <person name="Martin F."/>
            <person name="Kauserud H."/>
        </authorList>
    </citation>
    <scope>NUCLEOTIDE SEQUENCE</scope>
    <source>
        <strain evidence="2">CBHHK067</strain>
    </source>
</reference>